<dbReference type="PROSITE" id="PS51257">
    <property type="entry name" value="PROKAR_LIPOPROTEIN"/>
    <property type="match status" value="1"/>
</dbReference>
<feature type="chain" id="PRO_5012681530" evidence="1">
    <location>
        <begin position="23"/>
        <end position="347"/>
    </location>
</feature>
<gene>
    <name evidence="2" type="ORF">SAMN05421686_106106</name>
</gene>
<protein>
    <submittedName>
        <fullName evidence="2">Uncharacterized protein</fullName>
    </submittedName>
</protein>
<keyword evidence="1" id="KW-0732">Signal</keyword>
<dbReference type="AlphaFoldDB" id="A0A1N7N1K8"/>
<feature type="signal peptide" evidence="1">
    <location>
        <begin position="1"/>
        <end position="22"/>
    </location>
</feature>
<keyword evidence="3" id="KW-1185">Reference proteome</keyword>
<accession>A0A1N7N1K8</accession>
<proteinExistence type="predicted"/>
<evidence type="ECO:0000256" key="1">
    <source>
        <dbReference type="SAM" id="SignalP"/>
    </source>
</evidence>
<dbReference type="RefSeq" id="WP_076515965.1">
    <property type="nucleotide sequence ID" value="NZ_FTOH01000006.1"/>
</dbReference>
<evidence type="ECO:0000313" key="2">
    <source>
        <dbReference type="EMBL" id="SIS92009.1"/>
    </source>
</evidence>
<evidence type="ECO:0000313" key="3">
    <source>
        <dbReference type="Proteomes" id="UP000185639"/>
    </source>
</evidence>
<dbReference type="OrthoDB" id="9963292at2"/>
<reference evidence="3" key="1">
    <citation type="submission" date="2017-01" db="EMBL/GenBank/DDBJ databases">
        <authorList>
            <person name="Varghese N."/>
            <person name="Submissions S."/>
        </authorList>
    </citation>
    <scope>NUCLEOTIDE SEQUENCE [LARGE SCALE GENOMIC DNA]</scope>
    <source>
        <strain evidence="3">DSM 24913</strain>
    </source>
</reference>
<dbReference type="Proteomes" id="UP000185639">
    <property type="component" value="Unassembled WGS sequence"/>
</dbReference>
<organism evidence="2 3">
    <name type="scientific">Thalassolituus maritimus</name>
    <dbReference type="NCBI Taxonomy" id="484498"/>
    <lineage>
        <taxon>Bacteria</taxon>
        <taxon>Pseudomonadati</taxon>
        <taxon>Pseudomonadota</taxon>
        <taxon>Gammaproteobacteria</taxon>
        <taxon>Oceanospirillales</taxon>
        <taxon>Oceanospirillaceae</taxon>
        <taxon>Thalassolituus</taxon>
    </lineage>
</organism>
<dbReference type="EMBL" id="FTOH01000006">
    <property type="protein sequence ID" value="SIS92009.1"/>
    <property type="molecule type" value="Genomic_DNA"/>
</dbReference>
<name>A0A1N7N1K8_9GAMM</name>
<sequence length="347" mass="37742">MLKLIKPALAPAAVAGLSLSLAGCFPQGFTGLPLVDRSLSAESPEGIWMIVTEENSSIPNAEDSMNPYAYAGMTREFVKVTANEQGIYELTRCDSEWRKDFELTATETGYEATLTETGDMDESGVTAMTLTDLTVTFASNNRSLSAEGSRVTTPVGESTTLTLEGVKVSDSTSFEDAEQLTSTYGLDYTNLGNAGSVDSSIANCVGIEYGEQVTEQGGDDFIYTENIYTYYDESDRQTQYYRFYQANAGTVTESLGAIINTEDVFTLYVNACSDGEPACSAAAEWTETSSNSIAGVSFDINYEVIDNTYVINPLALTPWTAFLWPHDGDFMHAQVAVTIDSYQQYED</sequence>